<proteinExistence type="predicted"/>
<evidence type="ECO:0008006" key="3">
    <source>
        <dbReference type="Google" id="ProtNLM"/>
    </source>
</evidence>
<reference evidence="1 2" key="1">
    <citation type="submission" date="2019-04" db="EMBL/GenBank/DDBJ databases">
        <title>Pedobacter sp. AR-3-17 sp. nov., isolated from Arctic soil.</title>
        <authorList>
            <person name="Dahal R.H."/>
            <person name="Kim D.-U."/>
        </authorList>
    </citation>
    <scope>NUCLEOTIDE SEQUENCE [LARGE SCALE GENOMIC DNA]</scope>
    <source>
        <strain evidence="1 2">AR-3-17</strain>
    </source>
</reference>
<dbReference type="OrthoDB" id="1495501at2"/>
<dbReference type="PROSITE" id="PS51257">
    <property type="entry name" value="PROKAR_LIPOPROTEIN"/>
    <property type="match status" value="1"/>
</dbReference>
<dbReference type="AlphaFoldDB" id="A0A4U1BUA2"/>
<dbReference type="EMBL" id="SWBP01000005">
    <property type="protein sequence ID" value="TKB96218.1"/>
    <property type="molecule type" value="Genomic_DNA"/>
</dbReference>
<dbReference type="InterPro" id="IPR038714">
    <property type="entry name" value="YfeY-like_sf"/>
</dbReference>
<protein>
    <recommendedName>
        <fullName evidence="3">Lipoprotein</fullName>
    </recommendedName>
</protein>
<gene>
    <name evidence="1" type="ORF">FA046_13600</name>
</gene>
<organism evidence="1 2">
    <name type="scientific">Pedobacter cryophilus</name>
    <dbReference type="NCBI Taxonomy" id="2571271"/>
    <lineage>
        <taxon>Bacteria</taxon>
        <taxon>Pseudomonadati</taxon>
        <taxon>Bacteroidota</taxon>
        <taxon>Sphingobacteriia</taxon>
        <taxon>Sphingobacteriales</taxon>
        <taxon>Sphingobacteriaceae</taxon>
        <taxon>Pedobacter</taxon>
    </lineage>
</organism>
<dbReference type="Gene3D" id="2.60.460.10">
    <property type="entry name" value="protein yfey like domain"/>
    <property type="match status" value="1"/>
</dbReference>
<dbReference type="Proteomes" id="UP000308181">
    <property type="component" value="Unassembled WGS sequence"/>
</dbReference>
<sequence>MMMNILKSLIYTIFILIVACNNSEKTVEQASDKEINMDTLAEGSAKDSSSTLSNLLIEPNQFYGIKLRDAFLELQKKYPARLEKSIKKTGEGSFQIYKINGEDGAHLANIYPDQKDEKLVGQIEIISANVKTIKGIKIGNTFQDLTMKEGDVEVHGSEIEGRTYASKDGIYYRLEMNHFSYDLDKSSIKSDVKIIEIVIR</sequence>
<dbReference type="RefSeq" id="WP_136827085.1">
    <property type="nucleotide sequence ID" value="NZ_SWBP01000005.1"/>
</dbReference>
<comment type="caution">
    <text evidence="1">The sequence shown here is derived from an EMBL/GenBank/DDBJ whole genome shotgun (WGS) entry which is preliminary data.</text>
</comment>
<evidence type="ECO:0000313" key="2">
    <source>
        <dbReference type="Proteomes" id="UP000308181"/>
    </source>
</evidence>
<keyword evidence="2" id="KW-1185">Reference proteome</keyword>
<name>A0A4U1BUA2_9SPHI</name>
<evidence type="ECO:0000313" key="1">
    <source>
        <dbReference type="EMBL" id="TKB96218.1"/>
    </source>
</evidence>
<accession>A0A4U1BUA2</accession>